<dbReference type="STRING" id="1382522.W6MMP4"/>
<sequence length="165" mass="18638">MISTIVRRRCFTGIRALSYTPQKLNSDLPQSILKLSQQANSQLENAAVNKVQNGLLKSGLLDRNTFTEKEATLSPRMAAASTPLMGVEAGRTVAVGRDGNPRTAFRKLQSMTTSLGIRQKFYADQFYLKPSKKKLQRRIKNKKIRFMGAFRNLLSKVKDARRRGY</sequence>
<dbReference type="InterPro" id="IPR052837">
    <property type="entry name" value="Mitoribosomal_bS21"/>
</dbReference>
<dbReference type="GO" id="GO:0005763">
    <property type="term" value="C:mitochondrial small ribosomal subunit"/>
    <property type="evidence" value="ECO:0007669"/>
    <property type="project" value="TreeGrafter"/>
</dbReference>
<proteinExistence type="predicted"/>
<dbReference type="EMBL" id="HG793128">
    <property type="protein sequence ID" value="CDK27836.1"/>
    <property type="molecule type" value="Genomic_DNA"/>
</dbReference>
<dbReference type="GeneID" id="34521216"/>
<dbReference type="PANTHER" id="PTHR41237">
    <property type="entry name" value="37S RIBOSOMAL PROTEIN MRP21, MITOCHONDRIAL"/>
    <property type="match status" value="1"/>
</dbReference>
<protein>
    <submittedName>
        <fullName evidence="1">Uncharacterized protein</fullName>
    </submittedName>
</protein>
<dbReference type="OrthoDB" id="2501249at2759"/>
<dbReference type="Proteomes" id="UP000019384">
    <property type="component" value="Unassembled WGS sequence"/>
</dbReference>
<reference evidence="1" key="1">
    <citation type="submission" date="2013-12" db="EMBL/GenBank/DDBJ databases">
        <authorList>
            <person name="Genoscope - CEA"/>
        </authorList>
    </citation>
    <scope>NUCLEOTIDE SEQUENCE</scope>
    <source>
        <strain evidence="1">CBS 1993</strain>
    </source>
</reference>
<dbReference type="PANTHER" id="PTHR41237:SF1">
    <property type="entry name" value="SMALL RIBOSOMAL SUBUNIT PROTEIN BS21M"/>
    <property type="match status" value="1"/>
</dbReference>
<evidence type="ECO:0000313" key="2">
    <source>
        <dbReference type="Proteomes" id="UP000019384"/>
    </source>
</evidence>
<name>W6MMP4_9ASCO</name>
<dbReference type="GO" id="GO:0003735">
    <property type="term" value="F:structural constituent of ribosome"/>
    <property type="evidence" value="ECO:0007669"/>
    <property type="project" value="TreeGrafter"/>
</dbReference>
<reference evidence="1" key="2">
    <citation type="submission" date="2014-02" db="EMBL/GenBank/DDBJ databases">
        <title>Complete DNA sequence of /Kuraishia capsulata/ illustrates novel genomic features among budding yeasts (/Saccharomycotina/).</title>
        <authorList>
            <person name="Morales L."/>
            <person name="Noel B."/>
            <person name="Porcel B."/>
            <person name="Marcet-Houben M."/>
            <person name="Hullo M-F."/>
            <person name="Sacerdot C."/>
            <person name="Tekaia F."/>
            <person name="Leh-Louis V."/>
            <person name="Despons L."/>
            <person name="Khanna V."/>
            <person name="Aury J-M."/>
            <person name="Barbe V."/>
            <person name="Couloux A."/>
            <person name="Labadie K."/>
            <person name="Pelletier E."/>
            <person name="Souciet J-L."/>
            <person name="Boekhout T."/>
            <person name="Gabaldon T."/>
            <person name="Wincker P."/>
            <person name="Dujon B."/>
        </authorList>
    </citation>
    <scope>NUCLEOTIDE SEQUENCE</scope>
    <source>
        <strain evidence="1">CBS 1993</strain>
    </source>
</reference>
<evidence type="ECO:0000313" key="1">
    <source>
        <dbReference type="EMBL" id="CDK27836.1"/>
    </source>
</evidence>
<organism evidence="1 2">
    <name type="scientific">Kuraishia capsulata CBS 1993</name>
    <dbReference type="NCBI Taxonomy" id="1382522"/>
    <lineage>
        <taxon>Eukaryota</taxon>
        <taxon>Fungi</taxon>
        <taxon>Dikarya</taxon>
        <taxon>Ascomycota</taxon>
        <taxon>Saccharomycotina</taxon>
        <taxon>Pichiomycetes</taxon>
        <taxon>Pichiales</taxon>
        <taxon>Pichiaceae</taxon>
        <taxon>Kuraishia</taxon>
    </lineage>
</organism>
<dbReference type="AlphaFoldDB" id="W6MMP4"/>
<dbReference type="RefSeq" id="XP_022459828.1">
    <property type="nucleotide sequence ID" value="XM_022602268.1"/>
</dbReference>
<keyword evidence="2" id="KW-1185">Reference proteome</keyword>
<gene>
    <name evidence="1" type="ORF">KUCA_T00003815001</name>
</gene>
<accession>W6MMP4</accession>
<dbReference type="HOGENOM" id="CLU_1611026_0_0_1"/>
<dbReference type="GO" id="GO:0070124">
    <property type="term" value="P:mitochondrial translational initiation"/>
    <property type="evidence" value="ECO:0007669"/>
    <property type="project" value="TreeGrafter"/>
</dbReference>